<evidence type="ECO:0000256" key="2">
    <source>
        <dbReference type="ARBA" id="ARBA00022448"/>
    </source>
</evidence>
<evidence type="ECO:0000256" key="1">
    <source>
        <dbReference type="ARBA" id="ARBA00004651"/>
    </source>
</evidence>
<keyword evidence="6 8" id="KW-0472">Membrane</keyword>
<keyword evidence="3" id="KW-1003">Cell membrane</keyword>
<reference evidence="10 11" key="1">
    <citation type="journal article" date="2019" name="Int. J. Syst. Evol. Microbiol.">
        <title>The Global Catalogue of Microorganisms (GCM) 10K type strain sequencing project: providing services to taxonomists for standard genome sequencing and annotation.</title>
        <authorList>
            <consortium name="The Broad Institute Genomics Platform"/>
            <consortium name="The Broad Institute Genome Sequencing Center for Infectious Disease"/>
            <person name="Wu L."/>
            <person name="Ma J."/>
        </authorList>
    </citation>
    <scope>NUCLEOTIDE SEQUENCE [LARGE SCALE GENOMIC DNA]</scope>
    <source>
        <strain evidence="10 11">JCM 4542</strain>
    </source>
</reference>
<dbReference type="InterPro" id="IPR011701">
    <property type="entry name" value="MFS"/>
</dbReference>
<comment type="subcellular location">
    <subcellularLocation>
        <location evidence="1">Cell membrane</location>
        <topology evidence="1">Multi-pass membrane protein</topology>
    </subcellularLocation>
</comment>
<dbReference type="EMBL" id="BAAASL010000003">
    <property type="protein sequence ID" value="GAA2710051.1"/>
    <property type="molecule type" value="Genomic_DNA"/>
</dbReference>
<dbReference type="PANTHER" id="PTHR23517">
    <property type="entry name" value="RESISTANCE PROTEIN MDTM, PUTATIVE-RELATED-RELATED"/>
    <property type="match status" value="1"/>
</dbReference>
<evidence type="ECO:0000256" key="4">
    <source>
        <dbReference type="ARBA" id="ARBA00022692"/>
    </source>
</evidence>
<feature type="region of interest" description="Disordered" evidence="7">
    <location>
        <begin position="456"/>
        <end position="512"/>
    </location>
</feature>
<dbReference type="PANTHER" id="PTHR23517:SF2">
    <property type="entry name" value="MULTIDRUG RESISTANCE PROTEIN MDTH"/>
    <property type="match status" value="1"/>
</dbReference>
<gene>
    <name evidence="10" type="ORF">GCM10010315_09170</name>
</gene>
<evidence type="ECO:0000256" key="8">
    <source>
        <dbReference type="SAM" id="Phobius"/>
    </source>
</evidence>
<feature type="transmembrane region" description="Helical" evidence="8">
    <location>
        <begin position="278"/>
        <end position="296"/>
    </location>
</feature>
<feature type="transmembrane region" description="Helical" evidence="8">
    <location>
        <begin position="12"/>
        <end position="39"/>
    </location>
</feature>
<feature type="transmembrane region" description="Helical" evidence="8">
    <location>
        <begin position="349"/>
        <end position="370"/>
    </location>
</feature>
<dbReference type="InterPro" id="IPR050171">
    <property type="entry name" value="MFS_Transporters"/>
</dbReference>
<name>A0ABN3TMC1_9ACTN</name>
<feature type="domain" description="Major facilitator superfamily (MFS) profile" evidence="9">
    <location>
        <begin position="13"/>
        <end position="412"/>
    </location>
</feature>
<dbReference type="SUPFAM" id="SSF103473">
    <property type="entry name" value="MFS general substrate transporter"/>
    <property type="match status" value="1"/>
</dbReference>
<dbReference type="Pfam" id="PF07690">
    <property type="entry name" value="MFS_1"/>
    <property type="match status" value="1"/>
</dbReference>
<feature type="transmembrane region" description="Helical" evidence="8">
    <location>
        <begin position="382"/>
        <end position="403"/>
    </location>
</feature>
<dbReference type="InterPro" id="IPR036259">
    <property type="entry name" value="MFS_trans_sf"/>
</dbReference>
<evidence type="ECO:0000259" key="9">
    <source>
        <dbReference type="PROSITE" id="PS50850"/>
    </source>
</evidence>
<feature type="transmembrane region" description="Helical" evidence="8">
    <location>
        <begin position="79"/>
        <end position="96"/>
    </location>
</feature>
<keyword evidence="2" id="KW-0813">Transport</keyword>
<dbReference type="Proteomes" id="UP001500886">
    <property type="component" value="Unassembled WGS sequence"/>
</dbReference>
<feature type="transmembrane region" description="Helical" evidence="8">
    <location>
        <begin position="168"/>
        <end position="191"/>
    </location>
</feature>
<evidence type="ECO:0000256" key="5">
    <source>
        <dbReference type="ARBA" id="ARBA00022989"/>
    </source>
</evidence>
<evidence type="ECO:0000256" key="6">
    <source>
        <dbReference type="ARBA" id="ARBA00023136"/>
    </source>
</evidence>
<accession>A0ABN3TMC1</accession>
<evidence type="ECO:0000256" key="3">
    <source>
        <dbReference type="ARBA" id="ARBA00022475"/>
    </source>
</evidence>
<dbReference type="InterPro" id="IPR020846">
    <property type="entry name" value="MFS_dom"/>
</dbReference>
<sequence length="512" mass="52768">MRKFRATREFPLALRLLLLNQFGIDIGFYLLMPFLAAYLEQGLGMSAALVGLVLGARTLSQQGLFVLGGSAADRLGPRVVIIAGCALRTVGFALFAFGSSLGLLMCASALTGLAAALFYPAVRTYVALESGDGKAEAFARLNVYATIGSLSGLLLGSVLFLADFRMCAVAVAAVFGLLTVAQAMVLPTRGVAPVPSASVLADWREAMANRRFLLFCLATTGMFTMENQLYLLLPDGALRASGWKAGGGVLLAAGALANMVFQLRITRALERNGGGTRWVSSGLVVMGASFLPPLLVCCTEPPVGTTAAAARLGVMVLSSVMLFFGIMVAHPTVLEMIPGFGRESLTGTYFGLFYVFSGIAATGGNAVVGRAMDIAEQAGWPWLPWVCCLSFGLASAGAVAMLYRARMLPGAAVAAPGEPAVAGNPVVTGTAVLPGVPGGEEQPAGGSALVKRARGPVVPREPWVPPAPPATNGSPVARDAAPPVGGGLGGQDAPRLPGPLVPDEEPADRPPR</sequence>
<dbReference type="RefSeq" id="WP_344433381.1">
    <property type="nucleotide sequence ID" value="NZ_BAAASL010000003.1"/>
</dbReference>
<feature type="transmembrane region" description="Helical" evidence="8">
    <location>
        <begin position="212"/>
        <end position="233"/>
    </location>
</feature>
<proteinExistence type="predicted"/>
<organism evidence="10 11">
    <name type="scientific">Streptomyces luteosporeus</name>
    <dbReference type="NCBI Taxonomy" id="173856"/>
    <lineage>
        <taxon>Bacteria</taxon>
        <taxon>Bacillati</taxon>
        <taxon>Actinomycetota</taxon>
        <taxon>Actinomycetes</taxon>
        <taxon>Kitasatosporales</taxon>
        <taxon>Streptomycetaceae</taxon>
        <taxon>Streptomyces</taxon>
    </lineage>
</organism>
<keyword evidence="4 8" id="KW-0812">Transmembrane</keyword>
<comment type="caution">
    <text evidence="10">The sequence shown here is derived from an EMBL/GenBank/DDBJ whole genome shotgun (WGS) entry which is preliminary data.</text>
</comment>
<feature type="transmembrane region" description="Helical" evidence="8">
    <location>
        <begin position="308"/>
        <end position="329"/>
    </location>
</feature>
<keyword evidence="11" id="KW-1185">Reference proteome</keyword>
<feature type="transmembrane region" description="Helical" evidence="8">
    <location>
        <begin position="102"/>
        <end position="122"/>
    </location>
</feature>
<dbReference type="Gene3D" id="1.20.1250.20">
    <property type="entry name" value="MFS general substrate transporter like domains"/>
    <property type="match status" value="1"/>
</dbReference>
<feature type="transmembrane region" description="Helical" evidence="8">
    <location>
        <begin position="245"/>
        <end position="266"/>
    </location>
</feature>
<keyword evidence="5 8" id="KW-1133">Transmembrane helix</keyword>
<evidence type="ECO:0000256" key="7">
    <source>
        <dbReference type="SAM" id="MobiDB-lite"/>
    </source>
</evidence>
<feature type="transmembrane region" description="Helical" evidence="8">
    <location>
        <begin position="143"/>
        <end position="162"/>
    </location>
</feature>
<protein>
    <submittedName>
        <fullName evidence="10">MFS transporter</fullName>
    </submittedName>
</protein>
<evidence type="ECO:0000313" key="10">
    <source>
        <dbReference type="EMBL" id="GAA2710051.1"/>
    </source>
</evidence>
<evidence type="ECO:0000313" key="11">
    <source>
        <dbReference type="Proteomes" id="UP001500886"/>
    </source>
</evidence>
<dbReference type="PROSITE" id="PS50850">
    <property type="entry name" value="MFS"/>
    <property type="match status" value="1"/>
</dbReference>